<evidence type="ECO:0000313" key="2">
    <source>
        <dbReference type="EMBL" id="TFK92553.1"/>
    </source>
</evidence>
<organism evidence="2 3">
    <name type="scientific">Polyporus arcularius HHB13444</name>
    <dbReference type="NCBI Taxonomy" id="1314778"/>
    <lineage>
        <taxon>Eukaryota</taxon>
        <taxon>Fungi</taxon>
        <taxon>Dikarya</taxon>
        <taxon>Basidiomycota</taxon>
        <taxon>Agaricomycotina</taxon>
        <taxon>Agaricomycetes</taxon>
        <taxon>Polyporales</taxon>
        <taxon>Polyporaceae</taxon>
        <taxon>Polyporus</taxon>
    </lineage>
</organism>
<dbReference type="InParanoid" id="A0A5C3Q288"/>
<feature type="compositionally biased region" description="Polar residues" evidence="1">
    <location>
        <begin position="159"/>
        <end position="174"/>
    </location>
</feature>
<sequence>MHEQLSPVPSGTSVPYYGPPAALHSASTFAMGPVMMPPSRISVSIDWQAVQAALALALGATPQNTAFSGPPLSAPPAVPHLTRSAELWPHTSTINRDASLSQQASVRLQPPVEERNGVLLLTRDVPASGSDTLQSVGAGQSRQRGGQPDGPARSDVEPTASTRQGAEGSLSTASRADARPAEQRAQAQQETRLTDEETGKYLPIETGEAKIRGHELYTNWYSTNAKHPIRAPRAGLHVEHGYLYLHRARKGGLRMWMWFDDEQCPRLSDEPTTSSESGRWERVQTGHAHPSLEKHSLHVLEGDRPRWAGKEAVRSYQKKMRMKERMKTAF</sequence>
<accession>A0A5C3Q288</accession>
<gene>
    <name evidence="2" type="ORF">K466DRAFT_659190</name>
</gene>
<evidence type="ECO:0000256" key="1">
    <source>
        <dbReference type="SAM" id="MobiDB-lite"/>
    </source>
</evidence>
<dbReference type="Proteomes" id="UP000308197">
    <property type="component" value="Unassembled WGS sequence"/>
</dbReference>
<keyword evidence="3" id="KW-1185">Reference proteome</keyword>
<dbReference type="EMBL" id="ML210996">
    <property type="protein sequence ID" value="TFK92553.1"/>
    <property type="molecule type" value="Genomic_DNA"/>
</dbReference>
<evidence type="ECO:0000313" key="3">
    <source>
        <dbReference type="Proteomes" id="UP000308197"/>
    </source>
</evidence>
<feature type="compositionally biased region" description="Polar residues" evidence="1">
    <location>
        <begin position="129"/>
        <end position="144"/>
    </location>
</feature>
<feature type="region of interest" description="Disordered" evidence="1">
    <location>
        <begin position="123"/>
        <end position="199"/>
    </location>
</feature>
<name>A0A5C3Q288_9APHY</name>
<reference evidence="2 3" key="1">
    <citation type="journal article" date="2019" name="Nat. Ecol. Evol.">
        <title>Megaphylogeny resolves global patterns of mushroom evolution.</title>
        <authorList>
            <person name="Varga T."/>
            <person name="Krizsan K."/>
            <person name="Foldi C."/>
            <person name="Dima B."/>
            <person name="Sanchez-Garcia M."/>
            <person name="Sanchez-Ramirez S."/>
            <person name="Szollosi G.J."/>
            <person name="Szarkandi J.G."/>
            <person name="Papp V."/>
            <person name="Albert L."/>
            <person name="Andreopoulos W."/>
            <person name="Angelini C."/>
            <person name="Antonin V."/>
            <person name="Barry K.W."/>
            <person name="Bougher N.L."/>
            <person name="Buchanan P."/>
            <person name="Buyck B."/>
            <person name="Bense V."/>
            <person name="Catcheside P."/>
            <person name="Chovatia M."/>
            <person name="Cooper J."/>
            <person name="Damon W."/>
            <person name="Desjardin D."/>
            <person name="Finy P."/>
            <person name="Geml J."/>
            <person name="Haridas S."/>
            <person name="Hughes K."/>
            <person name="Justo A."/>
            <person name="Karasinski D."/>
            <person name="Kautmanova I."/>
            <person name="Kiss B."/>
            <person name="Kocsube S."/>
            <person name="Kotiranta H."/>
            <person name="LaButti K.M."/>
            <person name="Lechner B.E."/>
            <person name="Liimatainen K."/>
            <person name="Lipzen A."/>
            <person name="Lukacs Z."/>
            <person name="Mihaltcheva S."/>
            <person name="Morgado L.N."/>
            <person name="Niskanen T."/>
            <person name="Noordeloos M.E."/>
            <person name="Ohm R.A."/>
            <person name="Ortiz-Santana B."/>
            <person name="Ovrebo C."/>
            <person name="Racz N."/>
            <person name="Riley R."/>
            <person name="Savchenko A."/>
            <person name="Shiryaev A."/>
            <person name="Soop K."/>
            <person name="Spirin V."/>
            <person name="Szebenyi C."/>
            <person name="Tomsovsky M."/>
            <person name="Tulloss R.E."/>
            <person name="Uehling J."/>
            <person name="Grigoriev I.V."/>
            <person name="Vagvolgyi C."/>
            <person name="Papp T."/>
            <person name="Martin F.M."/>
            <person name="Miettinen O."/>
            <person name="Hibbett D.S."/>
            <person name="Nagy L.G."/>
        </authorList>
    </citation>
    <scope>NUCLEOTIDE SEQUENCE [LARGE SCALE GENOMIC DNA]</scope>
    <source>
        <strain evidence="2 3">HHB13444</strain>
    </source>
</reference>
<dbReference type="AlphaFoldDB" id="A0A5C3Q288"/>
<proteinExistence type="predicted"/>
<protein>
    <submittedName>
        <fullName evidence="2">Uncharacterized protein</fullName>
    </submittedName>
</protein>